<evidence type="ECO:0000256" key="1">
    <source>
        <dbReference type="ARBA" id="ARBA00022729"/>
    </source>
</evidence>
<dbReference type="PANTHER" id="PTHR10963">
    <property type="entry name" value="GLYCOSYL HYDROLASE-RELATED"/>
    <property type="match status" value="1"/>
</dbReference>
<evidence type="ECO:0000256" key="3">
    <source>
        <dbReference type="ARBA" id="ARBA00023295"/>
    </source>
</evidence>
<dbReference type="AlphaFoldDB" id="A0A8H7U7N0"/>
<evidence type="ECO:0000256" key="2">
    <source>
        <dbReference type="ARBA" id="ARBA00022801"/>
    </source>
</evidence>
<evidence type="ECO:0000313" key="6">
    <source>
        <dbReference type="EMBL" id="KAG2171800.1"/>
    </source>
</evidence>
<keyword evidence="1 4" id="KW-0732">Signal</keyword>
<feature type="signal peptide" evidence="4">
    <location>
        <begin position="1"/>
        <end position="23"/>
    </location>
</feature>
<evidence type="ECO:0000313" key="7">
    <source>
        <dbReference type="Proteomes" id="UP000654370"/>
    </source>
</evidence>
<accession>A0A8H7U7N0</accession>
<dbReference type="InterPro" id="IPR050546">
    <property type="entry name" value="Glycosyl_Hydrlase_16"/>
</dbReference>
<feature type="chain" id="PRO_5034609878" description="GH16 domain-containing protein" evidence="4">
    <location>
        <begin position="24"/>
        <end position="243"/>
    </location>
</feature>
<organism evidence="6 7">
    <name type="scientific">Mortierella isabellina</name>
    <name type="common">Filamentous fungus</name>
    <name type="synonym">Umbelopsis isabellina</name>
    <dbReference type="NCBI Taxonomy" id="91625"/>
    <lineage>
        <taxon>Eukaryota</taxon>
        <taxon>Fungi</taxon>
        <taxon>Fungi incertae sedis</taxon>
        <taxon>Mucoromycota</taxon>
        <taxon>Mucoromycotina</taxon>
        <taxon>Umbelopsidomycetes</taxon>
        <taxon>Umbelopsidales</taxon>
        <taxon>Umbelopsidaceae</taxon>
        <taxon>Umbelopsis</taxon>
    </lineage>
</organism>
<dbReference type="OrthoDB" id="4781at2759"/>
<dbReference type="InterPro" id="IPR013320">
    <property type="entry name" value="ConA-like_dom_sf"/>
</dbReference>
<keyword evidence="3" id="KW-0326">Glycosidase</keyword>
<dbReference type="PANTHER" id="PTHR10963:SF22">
    <property type="entry name" value="GLYCOSIDASE CRH2-RELATED"/>
    <property type="match status" value="1"/>
</dbReference>
<name>A0A8H7U7N0_MORIS</name>
<dbReference type="PROSITE" id="PS51762">
    <property type="entry name" value="GH16_2"/>
    <property type="match status" value="1"/>
</dbReference>
<evidence type="ECO:0000259" key="5">
    <source>
        <dbReference type="PROSITE" id="PS51762"/>
    </source>
</evidence>
<protein>
    <recommendedName>
        <fullName evidence="5">GH16 domain-containing protein</fullName>
    </recommendedName>
</protein>
<dbReference type="Gene3D" id="2.60.120.200">
    <property type="match status" value="1"/>
</dbReference>
<dbReference type="Proteomes" id="UP000654370">
    <property type="component" value="Unassembled WGS sequence"/>
</dbReference>
<dbReference type="GO" id="GO:0005975">
    <property type="term" value="P:carbohydrate metabolic process"/>
    <property type="evidence" value="ECO:0007669"/>
    <property type="project" value="InterPro"/>
</dbReference>
<keyword evidence="2" id="KW-0378">Hydrolase</keyword>
<comment type="caution">
    <text evidence="6">The sequence shown here is derived from an EMBL/GenBank/DDBJ whole genome shotgun (WGS) entry which is preliminary data.</text>
</comment>
<evidence type="ECO:0000256" key="4">
    <source>
        <dbReference type="SAM" id="SignalP"/>
    </source>
</evidence>
<reference evidence="6" key="1">
    <citation type="submission" date="2020-12" db="EMBL/GenBank/DDBJ databases">
        <title>Metabolic potential, ecology and presence of endohyphal bacteria is reflected in genomic diversity of Mucoromycotina.</title>
        <authorList>
            <person name="Muszewska A."/>
            <person name="Okrasinska A."/>
            <person name="Steczkiewicz K."/>
            <person name="Drgas O."/>
            <person name="Orlowska M."/>
            <person name="Perlinska-Lenart U."/>
            <person name="Aleksandrzak-Piekarczyk T."/>
            <person name="Szatraj K."/>
            <person name="Zielenkiewicz U."/>
            <person name="Pilsyk S."/>
            <person name="Malc E."/>
            <person name="Mieczkowski P."/>
            <person name="Kruszewska J.S."/>
            <person name="Biernat P."/>
            <person name="Pawlowska J."/>
        </authorList>
    </citation>
    <scope>NUCLEOTIDE SEQUENCE</scope>
    <source>
        <strain evidence="6">WA0000067209</strain>
    </source>
</reference>
<gene>
    <name evidence="6" type="ORF">INT43_008180</name>
</gene>
<keyword evidence="7" id="KW-1185">Reference proteome</keyword>
<sequence length="243" mass="26664">MVSFTLSALSALVIAGVALNTEAAAIKRSECKSFQQNFAPGVDMNQYWTDMDPTTYNLTSQGLEMKVNNPKGDGKVGNGALFNSKMLMQYGSVEAKIMAAPVGGIVTAFIYMAPGKDEIDYEWVGDQVQTAYYYRGIPDYSTENSTSLATGTSSFHIYKIDWQPESITWYIDGKAIRTVEKSSTLEKDGVYHYPTEAAHFQLGLWDASGDASTAQWAHGPVNWAAQPSHISAYVEYVKVECNA</sequence>
<dbReference type="Pfam" id="PF00722">
    <property type="entry name" value="Glyco_hydro_16"/>
    <property type="match status" value="1"/>
</dbReference>
<dbReference type="GO" id="GO:0004553">
    <property type="term" value="F:hydrolase activity, hydrolyzing O-glycosyl compounds"/>
    <property type="evidence" value="ECO:0007669"/>
    <property type="project" value="InterPro"/>
</dbReference>
<proteinExistence type="predicted"/>
<dbReference type="GO" id="GO:0031505">
    <property type="term" value="P:fungal-type cell wall organization"/>
    <property type="evidence" value="ECO:0007669"/>
    <property type="project" value="TreeGrafter"/>
</dbReference>
<dbReference type="InterPro" id="IPR000757">
    <property type="entry name" value="Beta-glucanase-like"/>
</dbReference>
<dbReference type="GO" id="GO:0009277">
    <property type="term" value="C:fungal-type cell wall"/>
    <property type="evidence" value="ECO:0007669"/>
    <property type="project" value="TreeGrafter"/>
</dbReference>
<dbReference type="SUPFAM" id="SSF49899">
    <property type="entry name" value="Concanavalin A-like lectins/glucanases"/>
    <property type="match status" value="1"/>
</dbReference>
<dbReference type="GO" id="GO:0016757">
    <property type="term" value="F:glycosyltransferase activity"/>
    <property type="evidence" value="ECO:0007669"/>
    <property type="project" value="TreeGrafter"/>
</dbReference>
<dbReference type="EMBL" id="JAEPQZ010000019">
    <property type="protein sequence ID" value="KAG2171800.1"/>
    <property type="molecule type" value="Genomic_DNA"/>
</dbReference>
<feature type="domain" description="GH16" evidence="5">
    <location>
        <begin position="32"/>
        <end position="243"/>
    </location>
</feature>